<evidence type="ECO:0000313" key="2">
    <source>
        <dbReference type="EMBL" id="SED08495.1"/>
    </source>
</evidence>
<gene>
    <name evidence="2" type="ORF">SAMN04489727_6340</name>
</gene>
<keyword evidence="3" id="KW-1185">Reference proteome</keyword>
<organism evidence="2 3">
    <name type="scientific">Amycolatopsis tolypomycina</name>
    <dbReference type="NCBI Taxonomy" id="208445"/>
    <lineage>
        <taxon>Bacteria</taxon>
        <taxon>Bacillati</taxon>
        <taxon>Actinomycetota</taxon>
        <taxon>Actinomycetes</taxon>
        <taxon>Pseudonocardiales</taxon>
        <taxon>Pseudonocardiaceae</taxon>
        <taxon>Amycolatopsis</taxon>
    </lineage>
</organism>
<dbReference type="InterPro" id="IPR032466">
    <property type="entry name" value="Metal_Hydrolase"/>
</dbReference>
<accession>A0A1H4XSK6</accession>
<feature type="domain" description="Amidohydrolase 3" evidence="1">
    <location>
        <begin position="106"/>
        <end position="400"/>
    </location>
</feature>
<evidence type="ECO:0000259" key="1">
    <source>
        <dbReference type="Pfam" id="PF07969"/>
    </source>
</evidence>
<dbReference type="OrthoDB" id="3366604at2"/>
<dbReference type="Proteomes" id="UP000199622">
    <property type="component" value="Unassembled WGS sequence"/>
</dbReference>
<dbReference type="InterPro" id="IPR052349">
    <property type="entry name" value="Metallo-hydrolase_Enzymes"/>
</dbReference>
<dbReference type="InterPro" id="IPR013108">
    <property type="entry name" value="Amidohydro_3"/>
</dbReference>
<dbReference type="RefSeq" id="WP_091314176.1">
    <property type="nucleotide sequence ID" value="NZ_FNSO01000004.1"/>
</dbReference>
<dbReference type="PANTHER" id="PTHR32027">
    <property type="entry name" value="CYTOSINE DEAMINASE"/>
    <property type="match status" value="1"/>
</dbReference>
<dbReference type="SUPFAM" id="SSF51556">
    <property type="entry name" value="Metallo-dependent hydrolases"/>
    <property type="match status" value="1"/>
</dbReference>
<dbReference type="AlphaFoldDB" id="A0A1H4XSK6"/>
<evidence type="ECO:0000313" key="3">
    <source>
        <dbReference type="Proteomes" id="UP000199622"/>
    </source>
</evidence>
<dbReference type="GO" id="GO:0016814">
    <property type="term" value="F:hydrolase activity, acting on carbon-nitrogen (but not peptide) bonds, in cyclic amidines"/>
    <property type="evidence" value="ECO:0007669"/>
    <property type="project" value="TreeGrafter"/>
</dbReference>
<dbReference type="EMBL" id="FNSO01000004">
    <property type="protein sequence ID" value="SED08495.1"/>
    <property type="molecule type" value="Genomic_DNA"/>
</dbReference>
<dbReference type="Gene3D" id="3.20.20.140">
    <property type="entry name" value="Metal-dependent hydrolases"/>
    <property type="match status" value="1"/>
</dbReference>
<sequence>MGEPPSLVLGGVTLPDGRRADVAVRGDRISAVTEPAEPAAGPAGVRVELRDHLLLPAPAEPHAHLDKVLTAGLIDNATGDLEGAVDSWYRFRATAPFRDIADRALEACLRMLGHGCTAVRTHLDVGTRTGLRFLDAVVAAREELRGRLHLEIAAFVDVPSSGQAGAGNLAVLAEAMERGADVVGGAPYRDPDPVACQEELLAVAARHGAPVDLHTDETLDESVSCLGELAAQVTRSGFPHRVTASHCVSLGVQAPDRVRRIGAGLAAAGIGVVCCPATNLYLQGRDHPVATPRGLTALGPLAAAGVTVAGGGDNIQDPFNPLGRGDPLDTAVLLVLAGHLPVDAAYAAVSEKARWVLGLPEVRIAPGFPAELLAIPARDVRGAVADRDPRRVVVHCGRIVAGPHRPGAGTGDRG</sequence>
<dbReference type="SUPFAM" id="SSF51338">
    <property type="entry name" value="Composite domain of metallo-dependent hydrolases"/>
    <property type="match status" value="1"/>
</dbReference>
<proteinExistence type="predicted"/>
<dbReference type="PANTHER" id="PTHR32027:SF9">
    <property type="entry name" value="BLL3847 PROTEIN"/>
    <property type="match status" value="1"/>
</dbReference>
<dbReference type="Gene3D" id="2.30.40.10">
    <property type="entry name" value="Urease, subunit C, domain 1"/>
    <property type="match status" value="1"/>
</dbReference>
<protein>
    <submittedName>
        <fullName evidence="2">Cytosine deaminase</fullName>
    </submittedName>
</protein>
<dbReference type="STRING" id="208445.SAMN04489727_6340"/>
<dbReference type="InterPro" id="IPR011059">
    <property type="entry name" value="Metal-dep_hydrolase_composite"/>
</dbReference>
<name>A0A1H4XSK6_9PSEU</name>
<dbReference type="Pfam" id="PF07969">
    <property type="entry name" value="Amidohydro_3"/>
    <property type="match status" value="1"/>
</dbReference>
<reference evidence="3" key="1">
    <citation type="submission" date="2016-10" db="EMBL/GenBank/DDBJ databases">
        <authorList>
            <person name="Varghese N."/>
            <person name="Submissions S."/>
        </authorList>
    </citation>
    <scope>NUCLEOTIDE SEQUENCE [LARGE SCALE GENOMIC DNA]</scope>
    <source>
        <strain evidence="3">DSM 44544</strain>
    </source>
</reference>